<reference evidence="2 3" key="1">
    <citation type="submission" date="2024-06" db="EMBL/GenBank/DDBJ databases">
        <title>The Natural Products Discovery Center: Release of the First 8490 Sequenced Strains for Exploring Actinobacteria Biosynthetic Diversity.</title>
        <authorList>
            <person name="Kalkreuter E."/>
            <person name="Kautsar S.A."/>
            <person name="Yang D."/>
            <person name="Bader C.D."/>
            <person name="Teijaro C.N."/>
            <person name="Fluegel L."/>
            <person name="Davis C.M."/>
            <person name="Simpson J.R."/>
            <person name="Lauterbach L."/>
            <person name="Steele A.D."/>
            <person name="Gui C."/>
            <person name="Meng S."/>
            <person name="Li G."/>
            <person name="Viehrig K."/>
            <person name="Ye F."/>
            <person name="Su P."/>
            <person name="Kiefer A.F."/>
            <person name="Nichols A."/>
            <person name="Cepeda A.J."/>
            <person name="Yan W."/>
            <person name="Fan B."/>
            <person name="Jiang Y."/>
            <person name="Adhikari A."/>
            <person name="Zheng C.-J."/>
            <person name="Schuster L."/>
            <person name="Cowan T.M."/>
            <person name="Smanski M.J."/>
            <person name="Chevrette M.G."/>
            <person name="De Carvalho L.P.S."/>
            <person name="Shen B."/>
        </authorList>
    </citation>
    <scope>NUCLEOTIDE SEQUENCE [LARGE SCALE GENOMIC DNA]</scope>
    <source>
        <strain evidence="2 3">NPDC005137</strain>
    </source>
</reference>
<organism evidence="2 3">
    <name type="scientific">Streptomyces sp. 900116325</name>
    <dbReference type="NCBI Taxonomy" id="3154295"/>
    <lineage>
        <taxon>Bacteria</taxon>
        <taxon>Bacillati</taxon>
        <taxon>Actinomycetota</taxon>
        <taxon>Actinomycetes</taxon>
        <taxon>Kitasatosporales</taxon>
        <taxon>Streptomycetaceae</taxon>
        <taxon>Streptomyces</taxon>
    </lineage>
</organism>
<gene>
    <name evidence="2" type="ORF">ABZV61_38615</name>
</gene>
<evidence type="ECO:0000313" key="2">
    <source>
        <dbReference type="EMBL" id="MET8438527.1"/>
    </source>
</evidence>
<accession>A0ABV2UKZ8</accession>
<comment type="caution">
    <text evidence="2">The sequence shown here is derived from an EMBL/GenBank/DDBJ whole genome shotgun (WGS) entry which is preliminary data.</text>
</comment>
<evidence type="ECO:0000313" key="3">
    <source>
        <dbReference type="Proteomes" id="UP001550044"/>
    </source>
</evidence>
<dbReference type="EMBL" id="JBEXIP010000062">
    <property type="protein sequence ID" value="MET8438527.1"/>
    <property type="molecule type" value="Genomic_DNA"/>
</dbReference>
<sequence>MKVTRSGYVLEFPHILDELRATAAQCKNPAHLNFVTTAITAFDEEGPDAEPFLKGCPQHTARLIFEEVTEAYITTEQATRNQTRDSTLVRDFQLPYTSHRRTQARRAEHERRGRNATGLDRLRHLLTIPVT</sequence>
<evidence type="ECO:0000256" key="1">
    <source>
        <dbReference type="SAM" id="MobiDB-lite"/>
    </source>
</evidence>
<keyword evidence="3" id="KW-1185">Reference proteome</keyword>
<protein>
    <submittedName>
        <fullName evidence="2">Uncharacterized protein</fullName>
    </submittedName>
</protein>
<proteinExistence type="predicted"/>
<dbReference type="Proteomes" id="UP001550044">
    <property type="component" value="Unassembled WGS sequence"/>
</dbReference>
<feature type="region of interest" description="Disordered" evidence="1">
    <location>
        <begin position="99"/>
        <end position="118"/>
    </location>
</feature>
<dbReference type="RefSeq" id="WP_356675124.1">
    <property type="nucleotide sequence ID" value="NZ_JBEXEF010000272.1"/>
</dbReference>
<name>A0ABV2UKZ8_9ACTN</name>